<dbReference type="SUPFAM" id="SSF52833">
    <property type="entry name" value="Thioredoxin-like"/>
    <property type="match status" value="1"/>
</dbReference>
<dbReference type="GO" id="GO:0016853">
    <property type="term" value="F:isomerase activity"/>
    <property type="evidence" value="ECO:0007669"/>
    <property type="project" value="UniProtKB-KW"/>
</dbReference>
<gene>
    <name evidence="4" type="primary">maiA</name>
    <name evidence="4" type="ORF">GCM10011607_23100</name>
</gene>
<dbReference type="SFLD" id="SFLDS00019">
    <property type="entry name" value="Glutathione_Transferase_(cytos"/>
    <property type="match status" value="1"/>
</dbReference>
<evidence type="ECO:0000259" key="2">
    <source>
        <dbReference type="PROSITE" id="PS50404"/>
    </source>
</evidence>
<evidence type="ECO:0000313" key="5">
    <source>
        <dbReference type="Proteomes" id="UP000617555"/>
    </source>
</evidence>
<keyword evidence="4" id="KW-0413">Isomerase</keyword>
<dbReference type="InterPro" id="IPR005955">
    <property type="entry name" value="GST_Zeta"/>
</dbReference>
<comment type="caution">
    <text evidence="4">The sequence shown here is derived from an EMBL/GenBank/DDBJ whole genome shotgun (WGS) entry which is preliminary data.</text>
</comment>
<dbReference type="SFLD" id="SFLDG00358">
    <property type="entry name" value="Main_(cytGST)"/>
    <property type="match status" value="1"/>
</dbReference>
<dbReference type="PANTHER" id="PTHR42673">
    <property type="entry name" value="MALEYLACETOACETATE ISOMERASE"/>
    <property type="match status" value="1"/>
</dbReference>
<comment type="similarity">
    <text evidence="1">Belongs to the GST superfamily. Zeta family.</text>
</comment>
<keyword evidence="5" id="KW-1185">Reference proteome</keyword>
<reference evidence="5" key="1">
    <citation type="journal article" date="2019" name="Int. J. Syst. Evol. Microbiol.">
        <title>The Global Catalogue of Microorganisms (GCM) 10K type strain sequencing project: providing services to taxonomists for standard genome sequencing and annotation.</title>
        <authorList>
            <consortium name="The Broad Institute Genomics Platform"/>
            <consortium name="The Broad Institute Genome Sequencing Center for Infectious Disease"/>
            <person name="Wu L."/>
            <person name="Ma J."/>
        </authorList>
    </citation>
    <scope>NUCLEOTIDE SEQUENCE [LARGE SCALE GENOMIC DNA]</scope>
    <source>
        <strain evidence="5">CGMCC 1.15339</strain>
    </source>
</reference>
<dbReference type="EMBL" id="BMII01000018">
    <property type="protein sequence ID" value="GGB61744.1"/>
    <property type="molecule type" value="Genomic_DNA"/>
</dbReference>
<dbReference type="SUPFAM" id="SSF47616">
    <property type="entry name" value="GST C-terminal domain-like"/>
    <property type="match status" value="1"/>
</dbReference>
<dbReference type="InterPro" id="IPR004045">
    <property type="entry name" value="Glutathione_S-Trfase_N"/>
</dbReference>
<evidence type="ECO:0000259" key="3">
    <source>
        <dbReference type="PROSITE" id="PS50405"/>
    </source>
</evidence>
<dbReference type="PROSITE" id="PS50404">
    <property type="entry name" value="GST_NTER"/>
    <property type="match status" value="1"/>
</dbReference>
<dbReference type="CDD" id="cd03042">
    <property type="entry name" value="GST_N_Zeta"/>
    <property type="match status" value="1"/>
</dbReference>
<dbReference type="Proteomes" id="UP000617555">
    <property type="component" value="Unassembled WGS sequence"/>
</dbReference>
<name>A0ABQ1JAV4_9GAMM</name>
<dbReference type="PROSITE" id="PS50405">
    <property type="entry name" value="GST_CTER"/>
    <property type="match status" value="1"/>
</dbReference>
<dbReference type="RefSeq" id="WP_188739512.1">
    <property type="nucleotide sequence ID" value="NZ_BMII01000018.1"/>
</dbReference>
<dbReference type="InterPro" id="IPR040079">
    <property type="entry name" value="Glutathione_S-Trfase"/>
</dbReference>
<dbReference type="NCBIfam" id="TIGR01262">
    <property type="entry name" value="maiA"/>
    <property type="match status" value="1"/>
</dbReference>
<dbReference type="Pfam" id="PF13410">
    <property type="entry name" value="GST_C_2"/>
    <property type="match status" value="1"/>
</dbReference>
<dbReference type="InterPro" id="IPR034330">
    <property type="entry name" value="GST_Zeta_C"/>
</dbReference>
<dbReference type="InterPro" id="IPR034333">
    <property type="entry name" value="GST_Zeta_N"/>
</dbReference>
<feature type="domain" description="GST C-terminal" evidence="3">
    <location>
        <begin position="91"/>
        <end position="216"/>
    </location>
</feature>
<evidence type="ECO:0000313" key="4">
    <source>
        <dbReference type="EMBL" id="GGB61744.1"/>
    </source>
</evidence>
<proteinExistence type="inferred from homology"/>
<organism evidence="4 5">
    <name type="scientific">Shewanella inventionis</name>
    <dbReference type="NCBI Taxonomy" id="1738770"/>
    <lineage>
        <taxon>Bacteria</taxon>
        <taxon>Pseudomonadati</taxon>
        <taxon>Pseudomonadota</taxon>
        <taxon>Gammaproteobacteria</taxon>
        <taxon>Alteromonadales</taxon>
        <taxon>Shewanellaceae</taxon>
        <taxon>Shewanella</taxon>
    </lineage>
</organism>
<dbReference type="CDD" id="cd03191">
    <property type="entry name" value="GST_C_Zeta"/>
    <property type="match status" value="1"/>
</dbReference>
<sequence>MKLYGYWRSSAAYRVRIALNLKQLSAEHISVHLVNNGGEQHSQAYHQLNPQHLVPTLVDNGANGELNLSQSLAIIEYLEEKYPQTPLLPSNIEHRAIVRGMAQAIACEIHPLDNLRVLQYLVNEMGVSDTDKMRWYHHWIVLGFTALEEQLSQHSGIFCFGDTPTLADICLVPQVYNAKRFNVPLDNFPNIVRIAQTCDQLAAFANAAPEQQHDAS</sequence>
<dbReference type="Gene3D" id="3.40.30.10">
    <property type="entry name" value="Glutaredoxin"/>
    <property type="match status" value="1"/>
</dbReference>
<accession>A0ABQ1JAV4</accession>
<protein>
    <submittedName>
        <fullName evidence="4">Maleylacetoacetate isomerase</fullName>
    </submittedName>
</protein>
<dbReference type="InterPro" id="IPR036249">
    <property type="entry name" value="Thioredoxin-like_sf"/>
</dbReference>
<feature type="domain" description="GST N-terminal" evidence="2">
    <location>
        <begin position="1"/>
        <end position="86"/>
    </location>
</feature>
<dbReference type="PANTHER" id="PTHR42673:SF21">
    <property type="entry name" value="GLUTATHIONE S-TRANSFERASE YFCF"/>
    <property type="match status" value="1"/>
</dbReference>
<dbReference type="InterPro" id="IPR010987">
    <property type="entry name" value="Glutathione-S-Trfase_C-like"/>
</dbReference>
<dbReference type="InterPro" id="IPR036282">
    <property type="entry name" value="Glutathione-S-Trfase_C_sf"/>
</dbReference>
<dbReference type="Gene3D" id="1.20.1050.10">
    <property type="match status" value="1"/>
</dbReference>
<dbReference type="Pfam" id="PF13417">
    <property type="entry name" value="GST_N_3"/>
    <property type="match status" value="1"/>
</dbReference>
<evidence type="ECO:0000256" key="1">
    <source>
        <dbReference type="ARBA" id="ARBA00010007"/>
    </source>
</evidence>